<reference evidence="1" key="1">
    <citation type="submission" date="2014-11" db="EMBL/GenBank/DDBJ databases">
        <authorList>
            <person name="Amaro Gonzalez C."/>
        </authorList>
    </citation>
    <scope>NUCLEOTIDE SEQUENCE</scope>
</reference>
<protein>
    <submittedName>
        <fullName evidence="1">Uncharacterized protein</fullName>
    </submittedName>
</protein>
<accession>A0A0E9S7J0</accession>
<sequence length="24" mass="2768">MYVKTSISGLVYDLLVNIFFSFNP</sequence>
<name>A0A0E9S7J0_ANGAN</name>
<organism evidence="1">
    <name type="scientific">Anguilla anguilla</name>
    <name type="common">European freshwater eel</name>
    <name type="synonym">Muraena anguilla</name>
    <dbReference type="NCBI Taxonomy" id="7936"/>
    <lineage>
        <taxon>Eukaryota</taxon>
        <taxon>Metazoa</taxon>
        <taxon>Chordata</taxon>
        <taxon>Craniata</taxon>
        <taxon>Vertebrata</taxon>
        <taxon>Euteleostomi</taxon>
        <taxon>Actinopterygii</taxon>
        <taxon>Neopterygii</taxon>
        <taxon>Teleostei</taxon>
        <taxon>Anguilliformes</taxon>
        <taxon>Anguillidae</taxon>
        <taxon>Anguilla</taxon>
    </lineage>
</organism>
<dbReference type="EMBL" id="GBXM01072084">
    <property type="protein sequence ID" value="JAH36493.1"/>
    <property type="molecule type" value="Transcribed_RNA"/>
</dbReference>
<dbReference type="AlphaFoldDB" id="A0A0E9S7J0"/>
<evidence type="ECO:0000313" key="1">
    <source>
        <dbReference type="EMBL" id="JAH36493.1"/>
    </source>
</evidence>
<proteinExistence type="predicted"/>
<reference evidence="1" key="2">
    <citation type="journal article" date="2015" name="Fish Shellfish Immunol.">
        <title>Early steps in the European eel (Anguilla anguilla)-Vibrio vulnificus interaction in the gills: Role of the RtxA13 toxin.</title>
        <authorList>
            <person name="Callol A."/>
            <person name="Pajuelo D."/>
            <person name="Ebbesson L."/>
            <person name="Teles M."/>
            <person name="MacKenzie S."/>
            <person name="Amaro C."/>
        </authorList>
    </citation>
    <scope>NUCLEOTIDE SEQUENCE</scope>
</reference>